<gene>
    <name evidence="1" type="ORF">M8818_004211</name>
</gene>
<evidence type="ECO:0000313" key="2">
    <source>
        <dbReference type="Proteomes" id="UP001320706"/>
    </source>
</evidence>
<comment type="caution">
    <text evidence="1">The sequence shown here is derived from an EMBL/GenBank/DDBJ whole genome shotgun (WGS) entry which is preliminary data.</text>
</comment>
<protein>
    <submittedName>
        <fullName evidence="1">Uncharacterized protein</fullName>
    </submittedName>
</protein>
<dbReference type="Proteomes" id="UP001320706">
    <property type="component" value="Unassembled WGS sequence"/>
</dbReference>
<sequence length="378" mass="39065">MHFSSLLLPLALVGAAYGSPLEKRAAITTGTCAAYKSSLAAVGTSANAYCQSYIHLPTTTLTKTATATKTSNVKKTVSKTVTATKVTTTTVKVTATSVAKRDLEERAVTTTTSKKTSTTTKKASTTTKKTSTSTKKATTTSSKKTSTTTKKATTTTSKKTSTTTKKATTTTKKSTSQYAKPTALKNITKATSMSSLCSCLNVAKPSTTVTKTVTAVKTVTTGTTTITKAVTATSKVTKTTTVTPSASKTASFYLQASNGAIAGQYAYVSDETLAFTSAKASAGVFALDSSSHLVASTGIANMQSGASSSSLFFNNEGLIQSLKLVEATCKTTSNVLTCTDQTATTFFYCSFFGESVLLAPSSYTGQGCSKVTLKVVAK</sequence>
<reference evidence="1" key="1">
    <citation type="submission" date="2024-02" db="EMBL/GenBank/DDBJ databases">
        <title>Metagenome Assembled Genome of Zalaria obscura JY119.</title>
        <authorList>
            <person name="Vighnesh L."/>
            <person name="Jagadeeshwari U."/>
            <person name="Venkata Ramana C."/>
            <person name="Sasikala C."/>
        </authorList>
    </citation>
    <scope>NUCLEOTIDE SEQUENCE</scope>
    <source>
        <strain evidence="1">JY119</strain>
    </source>
</reference>
<keyword evidence="2" id="KW-1185">Reference proteome</keyword>
<proteinExistence type="predicted"/>
<dbReference type="EMBL" id="JAMKPW020000020">
    <property type="protein sequence ID" value="KAK8207958.1"/>
    <property type="molecule type" value="Genomic_DNA"/>
</dbReference>
<accession>A0ACC3SED5</accession>
<name>A0ACC3SED5_9PEZI</name>
<evidence type="ECO:0000313" key="1">
    <source>
        <dbReference type="EMBL" id="KAK8207958.1"/>
    </source>
</evidence>
<organism evidence="1 2">
    <name type="scientific">Zalaria obscura</name>
    <dbReference type="NCBI Taxonomy" id="2024903"/>
    <lineage>
        <taxon>Eukaryota</taxon>
        <taxon>Fungi</taxon>
        <taxon>Dikarya</taxon>
        <taxon>Ascomycota</taxon>
        <taxon>Pezizomycotina</taxon>
        <taxon>Dothideomycetes</taxon>
        <taxon>Dothideomycetidae</taxon>
        <taxon>Dothideales</taxon>
        <taxon>Zalariaceae</taxon>
        <taxon>Zalaria</taxon>
    </lineage>
</organism>